<evidence type="ECO:0000256" key="1">
    <source>
        <dbReference type="ARBA" id="ARBA00007921"/>
    </source>
</evidence>
<evidence type="ECO:0000256" key="6">
    <source>
        <dbReference type="HAMAP-Rule" id="MF_00367"/>
    </source>
</evidence>
<feature type="binding site" evidence="6">
    <location>
        <begin position="21"/>
        <end position="28"/>
    </location>
    <ligand>
        <name>GTP</name>
        <dbReference type="ChEBI" id="CHEBI:37565"/>
    </ligand>
</feature>
<dbReference type="InterPro" id="IPR009019">
    <property type="entry name" value="KH_sf_prok-type"/>
</dbReference>
<keyword evidence="6" id="KW-1003">Cell membrane</keyword>
<proteinExistence type="inferred from homology"/>
<keyword evidence="6" id="KW-0472">Membrane</keyword>
<feature type="domain" description="Era-type G" evidence="10">
    <location>
        <begin position="13"/>
        <end position="181"/>
    </location>
</feature>
<dbReference type="GO" id="GO:0005829">
    <property type="term" value="C:cytosol"/>
    <property type="evidence" value="ECO:0007669"/>
    <property type="project" value="TreeGrafter"/>
</dbReference>
<gene>
    <name evidence="6 11" type="primary">era</name>
    <name evidence="11" type="ORF">IRI77_14035</name>
</gene>
<dbReference type="Pfam" id="PF07650">
    <property type="entry name" value="KH_2"/>
    <property type="match status" value="1"/>
</dbReference>
<feature type="region of interest" description="G1" evidence="7">
    <location>
        <begin position="21"/>
        <end position="28"/>
    </location>
</feature>
<dbReference type="GO" id="GO:0005886">
    <property type="term" value="C:plasma membrane"/>
    <property type="evidence" value="ECO:0007669"/>
    <property type="project" value="UniProtKB-SubCell"/>
</dbReference>
<evidence type="ECO:0000256" key="5">
    <source>
        <dbReference type="ARBA" id="ARBA00023134"/>
    </source>
</evidence>
<keyword evidence="4 6" id="KW-0694">RNA-binding</keyword>
<organism evidence="11 12">
    <name type="scientific">Paludibaculum fermentans</name>
    <dbReference type="NCBI Taxonomy" id="1473598"/>
    <lineage>
        <taxon>Bacteria</taxon>
        <taxon>Pseudomonadati</taxon>
        <taxon>Acidobacteriota</taxon>
        <taxon>Terriglobia</taxon>
        <taxon>Bryobacterales</taxon>
        <taxon>Bryobacteraceae</taxon>
        <taxon>Paludibaculum</taxon>
    </lineage>
</organism>
<dbReference type="PANTHER" id="PTHR42698:SF1">
    <property type="entry name" value="GTPASE ERA, MITOCHONDRIAL"/>
    <property type="match status" value="1"/>
</dbReference>
<dbReference type="InterPro" id="IPR004044">
    <property type="entry name" value="KH_dom_type_2"/>
</dbReference>
<dbReference type="KEGG" id="pfer:IRI77_14035"/>
<dbReference type="NCBIfam" id="NF000908">
    <property type="entry name" value="PRK00089.1"/>
    <property type="match status" value="1"/>
</dbReference>
<dbReference type="InterPro" id="IPR015946">
    <property type="entry name" value="KH_dom-like_a/b"/>
</dbReference>
<keyword evidence="6" id="KW-0963">Cytoplasm</keyword>
<dbReference type="NCBIfam" id="TIGR00231">
    <property type="entry name" value="small_GTP"/>
    <property type="match status" value="1"/>
</dbReference>
<evidence type="ECO:0000259" key="9">
    <source>
        <dbReference type="PROSITE" id="PS50823"/>
    </source>
</evidence>
<dbReference type="GO" id="GO:0003924">
    <property type="term" value="F:GTPase activity"/>
    <property type="evidence" value="ECO:0007669"/>
    <property type="project" value="UniProtKB-UniRule"/>
</dbReference>
<evidence type="ECO:0000256" key="3">
    <source>
        <dbReference type="ARBA" id="ARBA00022741"/>
    </source>
</evidence>
<dbReference type="AlphaFoldDB" id="A0A7S7SNK4"/>
<dbReference type="SUPFAM" id="SSF52540">
    <property type="entry name" value="P-loop containing nucleoside triphosphate hydrolases"/>
    <property type="match status" value="1"/>
</dbReference>
<dbReference type="GO" id="GO:0043024">
    <property type="term" value="F:ribosomal small subunit binding"/>
    <property type="evidence" value="ECO:0007669"/>
    <property type="project" value="TreeGrafter"/>
</dbReference>
<comment type="subcellular location">
    <subcellularLocation>
        <location evidence="6">Cytoplasm</location>
    </subcellularLocation>
    <subcellularLocation>
        <location evidence="6">Cell membrane</location>
        <topology evidence="6">Peripheral membrane protein</topology>
    </subcellularLocation>
</comment>
<dbReference type="GO" id="GO:0005525">
    <property type="term" value="F:GTP binding"/>
    <property type="evidence" value="ECO:0007669"/>
    <property type="project" value="UniProtKB-UniRule"/>
</dbReference>
<dbReference type="EMBL" id="CP063849">
    <property type="protein sequence ID" value="QOY91013.1"/>
    <property type="molecule type" value="Genomic_DNA"/>
</dbReference>
<dbReference type="CDD" id="cd04163">
    <property type="entry name" value="Era"/>
    <property type="match status" value="1"/>
</dbReference>
<feature type="region of interest" description="G4" evidence="7">
    <location>
        <begin position="130"/>
        <end position="133"/>
    </location>
</feature>
<evidence type="ECO:0000256" key="8">
    <source>
        <dbReference type="RuleBase" id="RU003761"/>
    </source>
</evidence>
<dbReference type="Pfam" id="PF01926">
    <property type="entry name" value="MMR_HSR1"/>
    <property type="match status" value="1"/>
</dbReference>
<comment type="subunit">
    <text evidence="6">Monomer.</text>
</comment>
<evidence type="ECO:0000313" key="11">
    <source>
        <dbReference type="EMBL" id="QOY91013.1"/>
    </source>
</evidence>
<evidence type="ECO:0000256" key="2">
    <source>
        <dbReference type="ARBA" id="ARBA00020484"/>
    </source>
</evidence>
<feature type="region of interest" description="G3" evidence="7">
    <location>
        <begin position="68"/>
        <end position="71"/>
    </location>
</feature>
<comment type="similarity">
    <text evidence="1 6 7 8">Belongs to the TRAFAC class TrmE-Era-EngA-EngB-Septin-like GTPase superfamily. Era GTPase family.</text>
</comment>
<comment type="function">
    <text evidence="6">An essential GTPase that binds both GDP and GTP, with rapid nucleotide exchange. Plays a role in 16S rRNA processing and 30S ribosomal subunit biogenesis and possibly also in cell cycle regulation and energy metabolism.</text>
</comment>
<feature type="region of interest" description="G5" evidence="7">
    <location>
        <begin position="160"/>
        <end position="162"/>
    </location>
</feature>
<reference evidence="11 12" key="1">
    <citation type="submission" date="2020-10" db="EMBL/GenBank/DDBJ databases">
        <title>Complete genome sequence of Paludibaculum fermentans P105T, a facultatively anaerobic acidobacterium capable of dissimilatory Fe(III) reduction.</title>
        <authorList>
            <person name="Dedysh S.N."/>
            <person name="Beletsky A.V."/>
            <person name="Kulichevskaya I.S."/>
            <person name="Mardanov A.V."/>
            <person name="Ravin N.V."/>
        </authorList>
    </citation>
    <scope>NUCLEOTIDE SEQUENCE [LARGE SCALE GENOMIC DNA]</scope>
    <source>
        <strain evidence="11 12">P105</strain>
    </source>
</reference>
<dbReference type="RefSeq" id="WP_194452668.1">
    <property type="nucleotide sequence ID" value="NZ_CP063849.1"/>
</dbReference>
<feature type="domain" description="KH type-2" evidence="9">
    <location>
        <begin position="212"/>
        <end position="288"/>
    </location>
</feature>
<feature type="binding site" evidence="6">
    <location>
        <begin position="130"/>
        <end position="133"/>
    </location>
    <ligand>
        <name>GTP</name>
        <dbReference type="ChEBI" id="CHEBI:37565"/>
    </ligand>
</feature>
<dbReference type="HAMAP" id="MF_00367">
    <property type="entry name" value="GTPase_Era"/>
    <property type="match status" value="1"/>
</dbReference>
<dbReference type="SUPFAM" id="SSF54814">
    <property type="entry name" value="Prokaryotic type KH domain (KH-domain type II)"/>
    <property type="match status" value="1"/>
</dbReference>
<protein>
    <recommendedName>
        <fullName evidence="2 6">GTPase Era</fullName>
    </recommendedName>
</protein>
<feature type="region of interest" description="G2" evidence="7">
    <location>
        <begin position="47"/>
        <end position="51"/>
    </location>
</feature>
<evidence type="ECO:0000313" key="12">
    <source>
        <dbReference type="Proteomes" id="UP000593892"/>
    </source>
</evidence>
<evidence type="ECO:0000259" key="10">
    <source>
        <dbReference type="PROSITE" id="PS51713"/>
    </source>
</evidence>
<dbReference type="PROSITE" id="PS51713">
    <property type="entry name" value="G_ERA"/>
    <property type="match status" value="1"/>
</dbReference>
<dbReference type="InterPro" id="IPR030388">
    <property type="entry name" value="G_ERA_dom"/>
</dbReference>
<dbReference type="Gene3D" id="3.40.50.300">
    <property type="entry name" value="P-loop containing nucleotide triphosphate hydrolases"/>
    <property type="match status" value="1"/>
</dbReference>
<dbReference type="GO" id="GO:0070181">
    <property type="term" value="F:small ribosomal subunit rRNA binding"/>
    <property type="evidence" value="ECO:0007669"/>
    <property type="project" value="UniProtKB-UniRule"/>
</dbReference>
<keyword evidence="12" id="KW-1185">Reference proteome</keyword>
<feature type="binding site" evidence="6">
    <location>
        <begin position="68"/>
        <end position="72"/>
    </location>
    <ligand>
        <name>GTP</name>
        <dbReference type="ChEBI" id="CHEBI:37565"/>
    </ligand>
</feature>
<dbReference type="Proteomes" id="UP000593892">
    <property type="component" value="Chromosome"/>
</dbReference>
<keyword evidence="5 6" id="KW-0342">GTP-binding</keyword>
<dbReference type="CDD" id="cd22534">
    <property type="entry name" value="KH-II_Era"/>
    <property type="match status" value="1"/>
</dbReference>
<sequence length="322" mass="36381">MSKNRSKSKQKHRSGFVSILGRPNAGKSTLLNALLGTKLSIVADKPQTTRTTVQGVMTLPEAQIVFVDTPGIHEADTIFNRRMMESIKEALEERDLLLYLIDGTRRPGPEDEKSLELIKDTNTKVFALFNKIDLIEKKNDLLPVIEAYSKLREFTEYFPISAETGEGLEALQAAILEQMPVGPAYYPEDYITDQPERFMASEIIREKILLTTRQEVPHSVAVLVDEWKEEGRLTRISATIHVERPGQKAIILGARGALMKEIATEARLEIEKLLEKKVFLTLFVKVNPKWRENESFLKELDWRAMIGGEASTSPVSEDNEGE</sequence>
<dbReference type="Gene3D" id="3.30.300.20">
    <property type="match status" value="1"/>
</dbReference>
<evidence type="ECO:0000256" key="4">
    <source>
        <dbReference type="ARBA" id="ARBA00022884"/>
    </source>
</evidence>
<dbReference type="PROSITE" id="PS50823">
    <property type="entry name" value="KH_TYPE_2"/>
    <property type="match status" value="1"/>
</dbReference>
<dbReference type="InterPro" id="IPR005225">
    <property type="entry name" value="Small_GTP-bd"/>
</dbReference>
<evidence type="ECO:0000256" key="7">
    <source>
        <dbReference type="PROSITE-ProRule" id="PRU01050"/>
    </source>
</evidence>
<keyword evidence="6" id="KW-0690">Ribosome biogenesis</keyword>
<keyword evidence="6" id="KW-0699">rRNA-binding</keyword>
<dbReference type="PANTHER" id="PTHR42698">
    <property type="entry name" value="GTPASE ERA"/>
    <property type="match status" value="1"/>
</dbReference>
<dbReference type="GO" id="GO:0000028">
    <property type="term" value="P:ribosomal small subunit assembly"/>
    <property type="evidence" value="ECO:0007669"/>
    <property type="project" value="TreeGrafter"/>
</dbReference>
<dbReference type="InterPro" id="IPR027417">
    <property type="entry name" value="P-loop_NTPase"/>
</dbReference>
<name>A0A7S7SNK4_PALFE</name>
<dbReference type="PRINTS" id="PR00326">
    <property type="entry name" value="GTP1OBG"/>
</dbReference>
<keyword evidence="3 6" id="KW-0547">Nucleotide-binding</keyword>
<accession>A0A7S7SNK4</accession>
<dbReference type="NCBIfam" id="TIGR00436">
    <property type="entry name" value="era"/>
    <property type="match status" value="1"/>
</dbReference>
<dbReference type="InterPro" id="IPR005662">
    <property type="entry name" value="GTPase_Era-like"/>
</dbReference>
<dbReference type="InterPro" id="IPR006073">
    <property type="entry name" value="GTP-bd"/>
</dbReference>